<dbReference type="SUPFAM" id="SSF52540">
    <property type="entry name" value="P-loop containing nucleoside triphosphate hydrolases"/>
    <property type="match status" value="1"/>
</dbReference>
<dbReference type="Pfam" id="PF02283">
    <property type="entry name" value="CobU"/>
    <property type="match status" value="1"/>
</dbReference>
<dbReference type="GO" id="GO:0043752">
    <property type="term" value="F:adenosylcobinamide kinase activity"/>
    <property type="evidence" value="ECO:0007669"/>
    <property type="project" value="InterPro"/>
</dbReference>
<dbReference type="Proteomes" id="UP000035996">
    <property type="component" value="Unassembled WGS sequence"/>
</dbReference>
<gene>
    <name evidence="1" type="ORF">AB986_12300</name>
</gene>
<evidence type="ECO:0000313" key="2">
    <source>
        <dbReference type="Proteomes" id="UP000035996"/>
    </source>
</evidence>
<keyword evidence="2" id="KW-1185">Reference proteome</keyword>
<comment type="caution">
    <text evidence="1">The sequence shown here is derived from an EMBL/GenBank/DDBJ whole genome shotgun (WGS) entry which is preliminary data.</text>
</comment>
<evidence type="ECO:0000313" key="1">
    <source>
        <dbReference type="EMBL" id="KMM36720.1"/>
    </source>
</evidence>
<dbReference type="AlphaFoldDB" id="A0A0J6CUI4"/>
<dbReference type="RefSeq" id="WP_048311431.1">
    <property type="nucleotide sequence ID" value="NZ_CP119526.1"/>
</dbReference>
<accession>A0A0J6CUI4</accession>
<dbReference type="InterPro" id="IPR027417">
    <property type="entry name" value="P-loop_NTPase"/>
</dbReference>
<dbReference type="GO" id="GO:0009236">
    <property type="term" value="P:cobalamin biosynthetic process"/>
    <property type="evidence" value="ECO:0007669"/>
    <property type="project" value="UniProtKB-UniPathway"/>
</dbReference>
<dbReference type="STRING" id="157733.AB986_12300"/>
<reference evidence="1" key="1">
    <citation type="submission" date="2015-06" db="EMBL/GenBank/DDBJ databases">
        <authorList>
            <person name="Liu B."/>
            <person name="Wang J."/>
            <person name="Zhu Y."/>
            <person name="Liu G."/>
            <person name="Chen Q."/>
            <person name="Zheng C."/>
            <person name="Che J."/>
            <person name="Ge C."/>
            <person name="Shi H."/>
            <person name="Pan Z."/>
            <person name="Liu X."/>
        </authorList>
    </citation>
    <scope>NUCLEOTIDE SEQUENCE [LARGE SCALE GENOMIC DNA]</scope>
    <source>
        <strain evidence="1">DSM 16346</strain>
    </source>
</reference>
<name>A0A0J6CUI4_9BACL</name>
<sequence>MHFVTGGAYNGKAKWVKTFYGITENHCWKSGFNEKKIPLDDRRLYGDVVVFEGVEHWIKELTSDADLLECREIWQSLLSIWHAWENEREERTVVIIGTDLSKGIVPMEKEDRDWRDLTGWAYQDLTAVADRVDVIWYGLNQQLK</sequence>
<protein>
    <submittedName>
        <fullName evidence="1">Uncharacterized protein</fullName>
    </submittedName>
</protein>
<dbReference type="OrthoDB" id="1766664at2"/>
<proteinExistence type="predicted"/>
<dbReference type="GO" id="GO:0000166">
    <property type="term" value="F:nucleotide binding"/>
    <property type="evidence" value="ECO:0007669"/>
    <property type="project" value="InterPro"/>
</dbReference>
<organism evidence="1 2">
    <name type="scientific">Guptibacillus hwajinpoensis</name>
    <dbReference type="NCBI Taxonomy" id="208199"/>
    <lineage>
        <taxon>Bacteria</taxon>
        <taxon>Bacillati</taxon>
        <taxon>Bacillota</taxon>
        <taxon>Bacilli</taxon>
        <taxon>Bacillales</taxon>
        <taxon>Guptibacillaceae</taxon>
        <taxon>Guptibacillus</taxon>
    </lineage>
</organism>
<dbReference type="Gene3D" id="3.40.50.300">
    <property type="entry name" value="P-loop containing nucleotide triphosphate hydrolases"/>
    <property type="match status" value="1"/>
</dbReference>
<dbReference type="InterPro" id="IPR003203">
    <property type="entry name" value="CobU/CobP"/>
</dbReference>
<dbReference type="EMBL" id="LELK01000004">
    <property type="protein sequence ID" value="KMM36720.1"/>
    <property type="molecule type" value="Genomic_DNA"/>
</dbReference>
<dbReference type="UniPathway" id="UPA00148">
    <property type="reaction ID" value="UER00236"/>
</dbReference>